<organism evidence="1 2">
    <name type="scientific">Leptospira noguchii serovar Autumnalis str. ZUN142</name>
    <dbReference type="NCBI Taxonomy" id="1085540"/>
    <lineage>
        <taxon>Bacteria</taxon>
        <taxon>Pseudomonadati</taxon>
        <taxon>Spirochaetota</taxon>
        <taxon>Spirochaetia</taxon>
        <taxon>Leptospirales</taxon>
        <taxon>Leptospiraceae</taxon>
        <taxon>Leptospira</taxon>
    </lineage>
</organism>
<reference evidence="1 2" key="1">
    <citation type="submission" date="2013-01" db="EMBL/GenBank/DDBJ databases">
        <authorList>
            <person name="Harkins D.M."/>
            <person name="Durkin A.S."/>
            <person name="Brinkac L.M."/>
            <person name="Haft D.H."/>
            <person name="Selengut J.D."/>
            <person name="Sanka R."/>
            <person name="DePew J."/>
            <person name="Purushe J."/>
            <person name="Matthias M.A."/>
            <person name="Vinetz J.M."/>
            <person name="Sutton G.G."/>
            <person name="Nierman W.C."/>
            <person name="Fouts D.E."/>
        </authorList>
    </citation>
    <scope>NUCLEOTIDE SEQUENCE [LARGE SCALE GENOMIC DNA]</scope>
    <source>
        <strain evidence="1 2">ZUN142</strain>
    </source>
</reference>
<dbReference type="Proteomes" id="UP000012153">
    <property type="component" value="Unassembled WGS sequence"/>
</dbReference>
<name>M6U6S8_9LEPT</name>
<accession>M6U6S8</accession>
<dbReference type="AlphaFoldDB" id="M6U6S8"/>
<sequence length="44" mass="5112">MFSFSMTTESYIKSINDNTLGISNEILEVPTENRPLDNFPEFLR</sequence>
<proteinExistence type="predicted"/>
<evidence type="ECO:0000313" key="1">
    <source>
        <dbReference type="EMBL" id="EMO40190.1"/>
    </source>
</evidence>
<comment type="caution">
    <text evidence="1">The sequence shown here is derived from an EMBL/GenBank/DDBJ whole genome shotgun (WGS) entry which is preliminary data.</text>
</comment>
<dbReference type="EMBL" id="AHOP02000036">
    <property type="protein sequence ID" value="EMO40190.1"/>
    <property type="molecule type" value="Genomic_DNA"/>
</dbReference>
<evidence type="ECO:0000313" key="2">
    <source>
        <dbReference type="Proteomes" id="UP000012153"/>
    </source>
</evidence>
<gene>
    <name evidence="1" type="ORF">LEP1GSC186_3870</name>
</gene>
<protein>
    <submittedName>
        <fullName evidence="1">Uncharacterized protein</fullName>
    </submittedName>
</protein>